<dbReference type="OrthoDB" id="158990at2"/>
<dbReference type="SUPFAM" id="SSF110857">
    <property type="entry name" value="Gamma-glutamyl cyclotransferase-like"/>
    <property type="match status" value="1"/>
</dbReference>
<dbReference type="GO" id="GO:0003839">
    <property type="term" value="F:gamma-glutamylcyclotransferase activity"/>
    <property type="evidence" value="ECO:0007669"/>
    <property type="project" value="InterPro"/>
</dbReference>
<dbReference type="RefSeq" id="WP_145367174.1">
    <property type="nucleotide sequence ID" value="NZ_CP036275.1"/>
</dbReference>
<evidence type="ECO:0000256" key="1">
    <source>
        <dbReference type="ARBA" id="ARBA00023239"/>
    </source>
</evidence>
<dbReference type="InterPro" id="IPR036568">
    <property type="entry name" value="GGCT-like_sf"/>
</dbReference>
<organism evidence="4 5">
    <name type="scientific">Maioricimonas rarisocia</name>
    <dbReference type="NCBI Taxonomy" id="2528026"/>
    <lineage>
        <taxon>Bacteria</taxon>
        <taxon>Pseudomonadati</taxon>
        <taxon>Planctomycetota</taxon>
        <taxon>Planctomycetia</taxon>
        <taxon>Planctomycetales</taxon>
        <taxon>Planctomycetaceae</taxon>
        <taxon>Maioricimonas</taxon>
    </lineage>
</organism>
<name>A0A517Z211_9PLAN</name>
<dbReference type="InterPro" id="IPR017939">
    <property type="entry name" value="G-Glutamylcylcotransferase"/>
</dbReference>
<proteinExistence type="predicted"/>
<feature type="binding site" evidence="3">
    <location>
        <position position="122"/>
    </location>
    <ligand>
        <name>substrate</name>
    </ligand>
</feature>
<evidence type="ECO:0000256" key="2">
    <source>
        <dbReference type="PIRSR" id="PIRSR617939-1"/>
    </source>
</evidence>
<evidence type="ECO:0000313" key="4">
    <source>
        <dbReference type="EMBL" id="QDU36524.1"/>
    </source>
</evidence>
<dbReference type="PANTHER" id="PTHR12935">
    <property type="entry name" value="GAMMA-GLUTAMYLCYCLOTRANSFERASE"/>
    <property type="match status" value="1"/>
</dbReference>
<evidence type="ECO:0008006" key="6">
    <source>
        <dbReference type="Google" id="ProtNLM"/>
    </source>
</evidence>
<accession>A0A517Z211</accession>
<dbReference type="InterPro" id="IPR013024">
    <property type="entry name" value="GGCT-like"/>
</dbReference>
<dbReference type="Proteomes" id="UP000320496">
    <property type="component" value="Chromosome"/>
</dbReference>
<evidence type="ECO:0000256" key="3">
    <source>
        <dbReference type="PIRSR" id="PIRSR617939-2"/>
    </source>
</evidence>
<keyword evidence="1" id="KW-0456">Lyase</keyword>
<dbReference type="EMBL" id="CP036275">
    <property type="protein sequence ID" value="QDU36524.1"/>
    <property type="molecule type" value="Genomic_DNA"/>
</dbReference>
<dbReference type="AlphaFoldDB" id="A0A517Z211"/>
<gene>
    <name evidence="4" type="ORF">Mal4_08100</name>
</gene>
<reference evidence="4 5" key="1">
    <citation type="submission" date="2019-02" db="EMBL/GenBank/DDBJ databases">
        <title>Deep-cultivation of Planctomycetes and their phenomic and genomic characterization uncovers novel biology.</title>
        <authorList>
            <person name="Wiegand S."/>
            <person name="Jogler M."/>
            <person name="Boedeker C."/>
            <person name="Pinto D."/>
            <person name="Vollmers J."/>
            <person name="Rivas-Marin E."/>
            <person name="Kohn T."/>
            <person name="Peeters S.H."/>
            <person name="Heuer A."/>
            <person name="Rast P."/>
            <person name="Oberbeckmann S."/>
            <person name="Bunk B."/>
            <person name="Jeske O."/>
            <person name="Meyerdierks A."/>
            <person name="Storesund J.E."/>
            <person name="Kallscheuer N."/>
            <person name="Luecker S."/>
            <person name="Lage O.M."/>
            <person name="Pohl T."/>
            <person name="Merkel B.J."/>
            <person name="Hornburger P."/>
            <person name="Mueller R.-W."/>
            <person name="Bruemmer F."/>
            <person name="Labrenz M."/>
            <person name="Spormann A.M."/>
            <person name="Op den Camp H."/>
            <person name="Overmann J."/>
            <person name="Amann R."/>
            <person name="Jetten M.S.M."/>
            <person name="Mascher T."/>
            <person name="Medema M.H."/>
            <person name="Devos D.P."/>
            <person name="Kaster A.-K."/>
            <person name="Ovreas L."/>
            <person name="Rohde M."/>
            <person name="Galperin M.Y."/>
            <person name="Jogler C."/>
        </authorList>
    </citation>
    <scope>NUCLEOTIDE SEQUENCE [LARGE SCALE GENOMIC DNA]</scope>
    <source>
        <strain evidence="4 5">Mal4</strain>
    </source>
</reference>
<evidence type="ECO:0000313" key="5">
    <source>
        <dbReference type="Proteomes" id="UP000320496"/>
    </source>
</evidence>
<dbReference type="KEGG" id="mri:Mal4_08100"/>
<keyword evidence="5" id="KW-1185">Reference proteome</keyword>
<dbReference type="Pfam" id="PF13772">
    <property type="entry name" value="AIG2_2"/>
    <property type="match status" value="1"/>
</dbReference>
<sequence>MLIFAYGSNMCRPRMRQRVPSAEIVDVGAIAGFDLRFHKRSVDGSGKADAFATGDDTHVVWGVTWRIDPVHKPILDECESLGVGYDCETVTVRSQAQGRLEALAYLARPEVLDPVLRPYHWYKQLVVTGAAQHALPDEYVALLHMVASIDDPERQRHEQHVRLLCDLR</sequence>
<feature type="active site" description="Proton acceptor" evidence="2">
    <location>
        <position position="79"/>
    </location>
</feature>
<dbReference type="PANTHER" id="PTHR12935:SF0">
    <property type="entry name" value="GAMMA-GLUTAMYLCYCLOTRANSFERASE"/>
    <property type="match status" value="1"/>
</dbReference>
<dbReference type="CDD" id="cd06661">
    <property type="entry name" value="GGCT_like"/>
    <property type="match status" value="1"/>
</dbReference>
<protein>
    <recommendedName>
        <fullName evidence="6">AIG2-like family protein</fullName>
    </recommendedName>
</protein>
<dbReference type="Gene3D" id="3.10.490.10">
    <property type="entry name" value="Gamma-glutamyl cyclotransferase-like"/>
    <property type="match status" value="1"/>
</dbReference>